<dbReference type="Proteomes" id="UP000320496">
    <property type="component" value="Chromosome"/>
</dbReference>
<evidence type="ECO:0000313" key="2">
    <source>
        <dbReference type="Proteomes" id="UP000320496"/>
    </source>
</evidence>
<dbReference type="OrthoDB" id="652307at2"/>
<dbReference type="InterPro" id="IPR025659">
    <property type="entry name" value="Tubby-like_C"/>
</dbReference>
<dbReference type="InterPro" id="IPR005552">
    <property type="entry name" value="Scramblase"/>
</dbReference>
<sequence length="196" mass="22116">MHPALHRNMFLVKEHVGMFKAANNYDVFDPETGEEILHCREPRLGPITRLLRFTDYKTMTPFDVQVTTPSGEPVLGVHRGISLFLSKVSVVDEDDEPVGGFKQKLFSIGGAFNVLGLDGQELCTLKGKWTGWDFRFEHSGQELAKVTKKWSGMGKEFFTSADNYILQISEDVPPENPLRILIMGAVFCIDMVLKEH</sequence>
<dbReference type="KEGG" id="mri:Mal4_24030"/>
<organism evidence="1 2">
    <name type="scientific">Maioricimonas rarisocia</name>
    <dbReference type="NCBI Taxonomy" id="2528026"/>
    <lineage>
        <taxon>Bacteria</taxon>
        <taxon>Pseudomonadati</taxon>
        <taxon>Planctomycetota</taxon>
        <taxon>Planctomycetia</taxon>
        <taxon>Planctomycetales</taxon>
        <taxon>Planctomycetaceae</taxon>
        <taxon>Maioricimonas</taxon>
    </lineage>
</organism>
<reference evidence="1 2" key="1">
    <citation type="submission" date="2019-02" db="EMBL/GenBank/DDBJ databases">
        <title>Deep-cultivation of Planctomycetes and their phenomic and genomic characterization uncovers novel biology.</title>
        <authorList>
            <person name="Wiegand S."/>
            <person name="Jogler M."/>
            <person name="Boedeker C."/>
            <person name="Pinto D."/>
            <person name="Vollmers J."/>
            <person name="Rivas-Marin E."/>
            <person name="Kohn T."/>
            <person name="Peeters S.H."/>
            <person name="Heuer A."/>
            <person name="Rast P."/>
            <person name="Oberbeckmann S."/>
            <person name="Bunk B."/>
            <person name="Jeske O."/>
            <person name="Meyerdierks A."/>
            <person name="Storesund J.E."/>
            <person name="Kallscheuer N."/>
            <person name="Luecker S."/>
            <person name="Lage O.M."/>
            <person name="Pohl T."/>
            <person name="Merkel B.J."/>
            <person name="Hornburger P."/>
            <person name="Mueller R.-W."/>
            <person name="Bruemmer F."/>
            <person name="Labrenz M."/>
            <person name="Spormann A.M."/>
            <person name="Op den Camp H."/>
            <person name="Overmann J."/>
            <person name="Amann R."/>
            <person name="Jetten M.S.M."/>
            <person name="Mascher T."/>
            <person name="Medema M.H."/>
            <person name="Devos D.P."/>
            <person name="Kaster A.-K."/>
            <person name="Ovreas L."/>
            <person name="Rohde M."/>
            <person name="Galperin M.Y."/>
            <person name="Jogler C."/>
        </authorList>
    </citation>
    <scope>NUCLEOTIDE SEQUENCE [LARGE SCALE GENOMIC DNA]</scope>
    <source>
        <strain evidence="1 2">Mal4</strain>
    </source>
</reference>
<dbReference type="Pfam" id="PF03803">
    <property type="entry name" value="Scramblase"/>
    <property type="match status" value="1"/>
</dbReference>
<accession>A0A517Z6H0</accession>
<gene>
    <name evidence="1" type="ORF">Mal4_24030</name>
</gene>
<dbReference type="InterPro" id="IPR038595">
    <property type="entry name" value="LOR_sf"/>
</dbReference>
<dbReference type="GO" id="GO:0005886">
    <property type="term" value="C:plasma membrane"/>
    <property type="evidence" value="ECO:0007669"/>
    <property type="project" value="TreeGrafter"/>
</dbReference>
<dbReference type="GO" id="GO:0017128">
    <property type="term" value="F:phospholipid scramblase activity"/>
    <property type="evidence" value="ECO:0007669"/>
    <property type="project" value="InterPro"/>
</dbReference>
<protein>
    <submittedName>
        <fullName evidence="1">Scramblase</fullName>
    </submittedName>
</protein>
<dbReference type="EMBL" id="CP036275">
    <property type="protein sequence ID" value="QDU38083.1"/>
    <property type="molecule type" value="Genomic_DNA"/>
</dbReference>
<name>A0A517Z6H0_9PLAN</name>
<evidence type="ECO:0000313" key="1">
    <source>
        <dbReference type="EMBL" id="QDU38083.1"/>
    </source>
</evidence>
<dbReference type="AlphaFoldDB" id="A0A517Z6H0"/>
<dbReference type="PANTHER" id="PTHR23248">
    <property type="entry name" value="PHOSPHOLIPID SCRAMBLASE-RELATED"/>
    <property type="match status" value="1"/>
</dbReference>
<dbReference type="PANTHER" id="PTHR23248:SF9">
    <property type="entry name" value="PHOSPHOLIPID SCRAMBLASE"/>
    <property type="match status" value="1"/>
</dbReference>
<keyword evidence="2" id="KW-1185">Reference proteome</keyword>
<dbReference type="Gene3D" id="2.40.160.200">
    <property type="entry name" value="LURP1-related"/>
    <property type="match status" value="1"/>
</dbReference>
<dbReference type="SUPFAM" id="SSF54518">
    <property type="entry name" value="Tubby C-terminal domain-like"/>
    <property type="match status" value="1"/>
</dbReference>
<proteinExistence type="predicted"/>
<dbReference type="RefSeq" id="WP_145369402.1">
    <property type="nucleotide sequence ID" value="NZ_CP036275.1"/>
</dbReference>